<feature type="transmembrane region" description="Helical" evidence="2">
    <location>
        <begin position="6"/>
        <end position="25"/>
    </location>
</feature>
<accession>A0A9D4X6Z2</accession>
<dbReference type="Gramene" id="Psat05G0831400-T1">
    <property type="protein sequence ID" value="KAI5414120.1"/>
    <property type="gene ID" value="KIW84_058314"/>
</dbReference>
<evidence type="ECO:0000256" key="2">
    <source>
        <dbReference type="SAM" id="Phobius"/>
    </source>
</evidence>
<dbReference type="PANTHER" id="PTHR33564:SF31">
    <property type="entry name" value="PROTEIN, PUTATIVE-RELATED"/>
    <property type="match status" value="1"/>
</dbReference>
<evidence type="ECO:0000256" key="1">
    <source>
        <dbReference type="SAM" id="MobiDB-lite"/>
    </source>
</evidence>
<keyword evidence="2" id="KW-0812">Transmembrane</keyword>
<feature type="compositionally biased region" description="Basic residues" evidence="1">
    <location>
        <begin position="55"/>
        <end position="67"/>
    </location>
</feature>
<organism evidence="3 4">
    <name type="scientific">Pisum sativum</name>
    <name type="common">Garden pea</name>
    <name type="synonym">Lathyrus oleraceus</name>
    <dbReference type="NCBI Taxonomy" id="3888"/>
    <lineage>
        <taxon>Eukaryota</taxon>
        <taxon>Viridiplantae</taxon>
        <taxon>Streptophyta</taxon>
        <taxon>Embryophyta</taxon>
        <taxon>Tracheophyta</taxon>
        <taxon>Spermatophyta</taxon>
        <taxon>Magnoliopsida</taxon>
        <taxon>eudicotyledons</taxon>
        <taxon>Gunneridae</taxon>
        <taxon>Pentapetalae</taxon>
        <taxon>rosids</taxon>
        <taxon>fabids</taxon>
        <taxon>Fabales</taxon>
        <taxon>Fabaceae</taxon>
        <taxon>Papilionoideae</taxon>
        <taxon>50 kb inversion clade</taxon>
        <taxon>NPAAA clade</taxon>
        <taxon>Hologalegina</taxon>
        <taxon>IRL clade</taxon>
        <taxon>Fabeae</taxon>
        <taxon>Lathyrus</taxon>
    </lineage>
</organism>
<proteinExistence type="predicted"/>
<evidence type="ECO:0000313" key="3">
    <source>
        <dbReference type="EMBL" id="KAI5414120.1"/>
    </source>
</evidence>
<dbReference type="PANTHER" id="PTHR33564">
    <property type="entry name" value="TRANSMEMBRANE PROTEIN"/>
    <property type="match status" value="1"/>
</dbReference>
<dbReference type="EMBL" id="JAMSHJ010000005">
    <property type="protein sequence ID" value="KAI5414120.1"/>
    <property type="molecule type" value="Genomic_DNA"/>
</dbReference>
<dbReference type="Gramene" id="Psat5g302120.1">
    <property type="protein sequence ID" value="Psat5g302120.1.cds"/>
    <property type="gene ID" value="Psat5g302120"/>
</dbReference>
<keyword evidence="2" id="KW-0472">Membrane</keyword>
<protein>
    <recommendedName>
        <fullName evidence="5">Transmembrane protein</fullName>
    </recommendedName>
</protein>
<dbReference type="Gramene" id="PSAT_LOCUS19155_t1">
    <property type="protein sequence ID" value="CAL5199795.1"/>
    <property type="gene ID" value="PSAT_LOCUS19155"/>
</dbReference>
<feature type="region of interest" description="Disordered" evidence="1">
    <location>
        <begin position="54"/>
        <end position="96"/>
    </location>
</feature>
<comment type="caution">
    <text evidence="3">The sequence shown here is derived from an EMBL/GenBank/DDBJ whole genome shotgun (WGS) entry which is preliminary data.</text>
</comment>
<reference evidence="3 4" key="1">
    <citation type="journal article" date="2022" name="Nat. Genet.">
        <title>Improved pea reference genome and pan-genome highlight genomic features and evolutionary characteristics.</title>
        <authorList>
            <person name="Yang T."/>
            <person name="Liu R."/>
            <person name="Luo Y."/>
            <person name="Hu S."/>
            <person name="Wang D."/>
            <person name="Wang C."/>
            <person name="Pandey M.K."/>
            <person name="Ge S."/>
            <person name="Xu Q."/>
            <person name="Li N."/>
            <person name="Li G."/>
            <person name="Huang Y."/>
            <person name="Saxena R.K."/>
            <person name="Ji Y."/>
            <person name="Li M."/>
            <person name="Yan X."/>
            <person name="He Y."/>
            <person name="Liu Y."/>
            <person name="Wang X."/>
            <person name="Xiang C."/>
            <person name="Varshney R.K."/>
            <person name="Ding H."/>
            <person name="Gao S."/>
            <person name="Zong X."/>
        </authorList>
    </citation>
    <scope>NUCLEOTIDE SEQUENCE [LARGE SCALE GENOMIC DNA]</scope>
    <source>
        <strain evidence="3 4">cv. Zhongwan 6</strain>
    </source>
</reference>
<feature type="compositionally biased region" description="Basic and acidic residues" evidence="1">
    <location>
        <begin position="68"/>
        <end position="87"/>
    </location>
</feature>
<keyword evidence="4" id="KW-1185">Reference proteome</keyword>
<sequence>MTSFSQGLVFTTAMVVSSTMLYLVFSRQNNNPNPSFQIQGNHVLRSCLYSEEKKRERKMNTKKTTKKVRFEESVNQEREKKSEVVRKEKQRKRNRVYGNCRSETSKSRGIPANRIALFNGILRDRVHRIECCH</sequence>
<name>A0A9D4X6Z2_PEA</name>
<dbReference type="OrthoDB" id="695890at2759"/>
<evidence type="ECO:0000313" key="4">
    <source>
        <dbReference type="Proteomes" id="UP001058974"/>
    </source>
</evidence>
<dbReference type="AlphaFoldDB" id="A0A9D4X6Z2"/>
<dbReference type="Proteomes" id="UP001058974">
    <property type="component" value="Chromosome 5"/>
</dbReference>
<gene>
    <name evidence="3" type="ORF">KIW84_058314</name>
</gene>
<evidence type="ECO:0008006" key="5">
    <source>
        <dbReference type="Google" id="ProtNLM"/>
    </source>
</evidence>
<keyword evidence="2" id="KW-1133">Transmembrane helix</keyword>